<dbReference type="EMBL" id="HG994580">
    <property type="protein sequence ID" value="CAF2770760.1"/>
    <property type="molecule type" value="Genomic_DNA"/>
</dbReference>
<feature type="compositionally biased region" description="Basic and acidic residues" evidence="10">
    <location>
        <begin position="18"/>
        <end position="27"/>
    </location>
</feature>
<protein>
    <recommendedName>
        <fullName evidence="1">non-specific serine/threonine protein kinase</fullName>
        <ecNumber evidence="1">2.7.11.1</ecNumber>
    </recommendedName>
</protein>
<dbReference type="InterPro" id="IPR011009">
    <property type="entry name" value="Kinase-like_dom_sf"/>
</dbReference>
<dbReference type="InterPro" id="IPR016135">
    <property type="entry name" value="UBQ-conjugating_enzyme/RWD"/>
</dbReference>
<keyword evidence="6 9" id="KW-0067">ATP-binding</keyword>
<comment type="catalytic activity">
    <reaction evidence="8">
        <text>L-seryl-[protein] + ATP = O-phospho-L-seryl-[protein] + ADP + H(+)</text>
        <dbReference type="Rhea" id="RHEA:17989"/>
        <dbReference type="Rhea" id="RHEA-COMP:9863"/>
        <dbReference type="Rhea" id="RHEA-COMP:11604"/>
        <dbReference type="ChEBI" id="CHEBI:15378"/>
        <dbReference type="ChEBI" id="CHEBI:29999"/>
        <dbReference type="ChEBI" id="CHEBI:30616"/>
        <dbReference type="ChEBI" id="CHEBI:83421"/>
        <dbReference type="ChEBI" id="CHEBI:456216"/>
        <dbReference type="EC" id="2.7.11.1"/>
    </reaction>
</comment>
<organism evidence="11 12">
    <name type="scientific">Lepeophtheirus salmonis</name>
    <name type="common">Salmon louse</name>
    <name type="synonym">Caligus salmonis</name>
    <dbReference type="NCBI Taxonomy" id="72036"/>
    <lineage>
        <taxon>Eukaryota</taxon>
        <taxon>Metazoa</taxon>
        <taxon>Ecdysozoa</taxon>
        <taxon>Arthropoda</taxon>
        <taxon>Crustacea</taxon>
        <taxon>Multicrustacea</taxon>
        <taxon>Hexanauplia</taxon>
        <taxon>Copepoda</taxon>
        <taxon>Siphonostomatoida</taxon>
        <taxon>Caligidae</taxon>
        <taxon>Lepeophtheirus</taxon>
    </lineage>
</organism>
<dbReference type="InterPro" id="IPR006575">
    <property type="entry name" value="RWD_dom"/>
</dbReference>
<evidence type="ECO:0000256" key="7">
    <source>
        <dbReference type="ARBA" id="ARBA00047899"/>
    </source>
</evidence>
<dbReference type="GO" id="GO:0005524">
    <property type="term" value="F:ATP binding"/>
    <property type="evidence" value="ECO:0007669"/>
    <property type="project" value="UniProtKB-UniRule"/>
</dbReference>
<feature type="compositionally biased region" description="Basic and acidic residues" evidence="10">
    <location>
        <begin position="1"/>
        <end position="10"/>
    </location>
</feature>
<dbReference type="SUPFAM" id="SSF54495">
    <property type="entry name" value="UBC-like"/>
    <property type="match status" value="1"/>
</dbReference>
<dbReference type="PROSITE" id="PS50011">
    <property type="entry name" value="PROTEIN_KINASE_DOM"/>
    <property type="match status" value="2"/>
</dbReference>
<dbReference type="PANTHER" id="PTHR24361">
    <property type="entry name" value="MITOGEN-ACTIVATED KINASE KINASE KINASE"/>
    <property type="match status" value="1"/>
</dbReference>
<dbReference type="PROSITE" id="PS50908">
    <property type="entry name" value="RWD"/>
    <property type="match status" value="1"/>
</dbReference>
<dbReference type="Pfam" id="PF05773">
    <property type="entry name" value="RWD"/>
    <property type="match status" value="1"/>
</dbReference>
<dbReference type="CDD" id="cd23823">
    <property type="entry name" value="RWD_GCN2"/>
    <property type="match status" value="1"/>
</dbReference>
<dbReference type="GO" id="GO:0004674">
    <property type="term" value="F:protein serine/threonine kinase activity"/>
    <property type="evidence" value="ECO:0007669"/>
    <property type="project" value="UniProtKB-KW"/>
</dbReference>
<evidence type="ECO:0000256" key="2">
    <source>
        <dbReference type="ARBA" id="ARBA00022527"/>
    </source>
</evidence>
<proteinExistence type="predicted"/>
<evidence type="ECO:0000313" key="12">
    <source>
        <dbReference type="Proteomes" id="UP000675881"/>
    </source>
</evidence>
<evidence type="ECO:0000256" key="8">
    <source>
        <dbReference type="ARBA" id="ARBA00048679"/>
    </source>
</evidence>
<sequence>MTFGKSKEPPEFVLTLRPNHDSRRGDDTEQVSMDLHVRFSENYPNSPPCLIKPENENSIPDEDLKELKRIIYDHCLNNLGEVMIMDIALKISSWLTKIDQRPRFKSCYEEMEARHEKLKVQEELKQRQEKANKEESRRKRESSIFISNNALSNRRRSSMRSSVGGGGGGLWSESSDFGGSTDNAPVEQVFYISKGEKIIVNKGARIGGICSNGGSVYYGIVQNTGKMVAISVWNFKTHPDNKKMCFIDPSEFYDEQTLIRQISSIEQEMSSILKIQKDHPRIGQYIGMSHYNNGKSIVVRVFEEFIPGSNLSYYLTENIPMDLNILRYFATGILEALDYMHEKNVVHRDLRDTSVFVTNGGCIKVCNWSWNKRIRDLISDIMEVGGPSITDAAKFPCAIGRGGKKKDIYRFGILALSLSNGFIVQDAVPSIPKSLGSEFVDFLRKCFMKKTKEIVGQRLSEVLKVQELNITKESGDENDEDETLRLYNPPLTRGVSRLNDEFELISHIGKGGFGEVIKVKNRLDGQTYAIKKN</sequence>
<comment type="catalytic activity">
    <reaction evidence="7">
        <text>L-threonyl-[protein] + ATP = O-phospho-L-threonyl-[protein] + ADP + H(+)</text>
        <dbReference type="Rhea" id="RHEA:46608"/>
        <dbReference type="Rhea" id="RHEA-COMP:11060"/>
        <dbReference type="Rhea" id="RHEA-COMP:11605"/>
        <dbReference type="ChEBI" id="CHEBI:15378"/>
        <dbReference type="ChEBI" id="CHEBI:30013"/>
        <dbReference type="ChEBI" id="CHEBI:30616"/>
        <dbReference type="ChEBI" id="CHEBI:61977"/>
        <dbReference type="ChEBI" id="CHEBI:456216"/>
        <dbReference type="EC" id="2.7.11.1"/>
    </reaction>
</comment>
<dbReference type="Gene3D" id="3.10.110.10">
    <property type="entry name" value="Ubiquitin Conjugating Enzyme"/>
    <property type="match status" value="1"/>
</dbReference>
<feature type="region of interest" description="Disordered" evidence="10">
    <location>
        <begin position="119"/>
        <end position="144"/>
    </location>
</feature>
<dbReference type="SUPFAM" id="SSF56112">
    <property type="entry name" value="Protein kinase-like (PK-like)"/>
    <property type="match status" value="2"/>
</dbReference>
<evidence type="ECO:0000256" key="1">
    <source>
        <dbReference type="ARBA" id="ARBA00012513"/>
    </source>
</evidence>
<keyword evidence="2" id="KW-0723">Serine/threonine-protein kinase</keyword>
<evidence type="ECO:0000313" key="11">
    <source>
        <dbReference type="EMBL" id="CAF2770760.1"/>
    </source>
</evidence>
<evidence type="ECO:0000256" key="3">
    <source>
        <dbReference type="ARBA" id="ARBA00022679"/>
    </source>
</evidence>
<dbReference type="InterPro" id="IPR053235">
    <property type="entry name" value="Ser_Thr_kinase"/>
</dbReference>
<feature type="binding site" evidence="9">
    <location>
        <position position="532"/>
    </location>
    <ligand>
        <name>ATP</name>
        <dbReference type="ChEBI" id="CHEBI:30616"/>
    </ligand>
</feature>
<keyword evidence="4 9" id="KW-0547">Nucleotide-binding</keyword>
<feature type="compositionally biased region" description="Basic and acidic residues" evidence="10">
    <location>
        <begin position="119"/>
        <end position="142"/>
    </location>
</feature>
<evidence type="ECO:0000256" key="5">
    <source>
        <dbReference type="ARBA" id="ARBA00022777"/>
    </source>
</evidence>
<dbReference type="GO" id="GO:0005737">
    <property type="term" value="C:cytoplasm"/>
    <property type="evidence" value="ECO:0007669"/>
    <property type="project" value="TreeGrafter"/>
</dbReference>
<dbReference type="Gene3D" id="1.10.510.10">
    <property type="entry name" value="Transferase(Phosphotransferase) domain 1"/>
    <property type="match status" value="1"/>
</dbReference>
<accession>A0A7R8CCM5</accession>
<evidence type="ECO:0000256" key="4">
    <source>
        <dbReference type="ARBA" id="ARBA00022741"/>
    </source>
</evidence>
<reference evidence="11" key="1">
    <citation type="submission" date="2021-02" db="EMBL/GenBank/DDBJ databases">
        <authorList>
            <person name="Bekaert M."/>
        </authorList>
    </citation>
    <scope>NUCLEOTIDE SEQUENCE</scope>
    <source>
        <strain evidence="11">IoA-00</strain>
    </source>
</reference>
<keyword evidence="3 11" id="KW-0808">Transferase</keyword>
<dbReference type="Proteomes" id="UP000675881">
    <property type="component" value="Chromosome 1"/>
</dbReference>
<keyword evidence="12" id="KW-1185">Reference proteome</keyword>
<dbReference type="EC" id="2.7.11.1" evidence="1"/>
<evidence type="ECO:0000256" key="10">
    <source>
        <dbReference type="SAM" id="MobiDB-lite"/>
    </source>
</evidence>
<keyword evidence="5" id="KW-0418">Kinase</keyword>
<dbReference type="Gene3D" id="3.30.200.20">
    <property type="entry name" value="Phosphorylase Kinase, domain 1"/>
    <property type="match status" value="1"/>
</dbReference>
<dbReference type="AlphaFoldDB" id="A0A7R8CCM5"/>
<feature type="region of interest" description="Disordered" evidence="10">
    <location>
        <begin position="1"/>
        <end position="27"/>
    </location>
</feature>
<dbReference type="InterPro" id="IPR000719">
    <property type="entry name" value="Prot_kinase_dom"/>
</dbReference>
<gene>
    <name evidence="11" type="ORF">LSAA_1668</name>
</gene>
<name>A0A7R8CCM5_LEPSM</name>
<dbReference type="PANTHER" id="PTHR24361:SF433">
    <property type="entry name" value="PROTEIN KINASE DOMAIN-CONTAINING PROTEIN"/>
    <property type="match status" value="1"/>
</dbReference>
<evidence type="ECO:0000256" key="6">
    <source>
        <dbReference type="ARBA" id="ARBA00022840"/>
    </source>
</evidence>
<dbReference type="InterPro" id="IPR017441">
    <property type="entry name" value="Protein_kinase_ATP_BS"/>
</dbReference>
<dbReference type="SMART" id="SM00220">
    <property type="entry name" value="S_TKc"/>
    <property type="match status" value="1"/>
</dbReference>
<evidence type="ECO:0000256" key="9">
    <source>
        <dbReference type="PROSITE-ProRule" id="PRU10141"/>
    </source>
</evidence>
<dbReference type="OrthoDB" id="6778822at2759"/>
<dbReference type="Pfam" id="PF00069">
    <property type="entry name" value="Pkinase"/>
    <property type="match status" value="1"/>
</dbReference>
<dbReference type="PROSITE" id="PS00107">
    <property type="entry name" value="PROTEIN_KINASE_ATP"/>
    <property type="match status" value="1"/>
</dbReference>